<reference evidence="2" key="2">
    <citation type="submission" date="2023-06" db="EMBL/GenBank/DDBJ databases">
        <authorList>
            <consortium name="Lawrence Berkeley National Laboratory"/>
            <person name="Haridas S."/>
            <person name="Hensen N."/>
            <person name="Bonometti L."/>
            <person name="Westerberg I."/>
            <person name="Brannstrom I.O."/>
            <person name="Guillou S."/>
            <person name="Cros-Aarteil S."/>
            <person name="Calhoun S."/>
            <person name="Kuo A."/>
            <person name="Mondo S."/>
            <person name="Pangilinan J."/>
            <person name="Riley R."/>
            <person name="Labutti K."/>
            <person name="Andreopoulos B."/>
            <person name="Lipzen A."/>
            <person name="Chen C."/>
            <person name="Yanf M."/>
            <person name="Daum C."/>
            <person name="Ng V."/>
            <person name="Clum A."/>
            <person name="Steindorff A."/>
            <person name="Ohm R."/>
            <person name="Martin F."/>
            <person name="Silar P."/>
            <person name="Natvig D."/>
            <person name="Lalanne C."/>
            <person name="Gautier V."/>
            <person name="Ament-Velasquez S.L."/>
            <person name="Kruys A."/>
            <person name="Hutchinson M.I."/>
            <person name="Powell A.J."/>
            <person name="Barry K."/>
            <person name="Miller A.N."/>
            <person name="Grigoriev I.V."/>
            <person name="Debuchy R."/>
            <person name="Gladieux P."/>
            <person name="Thoren M.H."/>
            <person name="Johannesson H."/>
        </authorList>
    </citation>
    <scope>NUCLEOTIDE SEQUENCE</scope>
    <source>
        <strain evidence="2">CBS 958.72</strain>
    </source>
</reference>
<keyword evidence="3" id="KW-1185">Reference proteome</keyword>
<sequence length="84" mass="9631">MFPRISYLVWCRVTTSLLDGVWPDDLAISFWNSRFPLPARAFIDGVETVESNQKRSKSSQQHQRVRKPVKLGSGTDQLFYTGNV</sequence>
<organism evidence="2 3">
    <name type="scientific">Lasiosphaeria ovina</name>
    <dbReference type="NCBI Taxonomy" id="92902"/>
    <lineage>
        <taxon>Eukaryota</taxon>
        <taxon>Fungi</taxon>
        <taxon>Dikarya</taxon>
        <taxon>Ascomycota</taxon>
        <taxon>Pezizomycotina</taxon>
        <taxon>Sordariomycetes</taxon>
        <taxon>Sordariomycetidae</taxon>
        <taxon>Sordariales</taxon>
        <taxon>Lasiosphaeriaceae</taxon>
        <taxon>Lasiosphaeria</taxon>
    </lineage>
</organism>
<evidence type="ECO:0000313" key="2">
    <source>
        <dbReference type="EMBL" id="KAK3365475.1"/>
    </source>
</evidence>
<evidence type="ECO:0000256" key="1">
    <source>
        <dbReference type="SAM" id="MobiDB-lite"/>
    </source>
</evidence>
<protein>
    <submittedName>
        <fullName evidence="2">Uncharacterized protein</fullName>
    </submittedName>
</protein>
<dbReference type="Proteomes" id="UP001287356">
    <property type="component" value="Unassembled WGS sequence"/>
</dbReference>
<gene>
    <name evidence="2" type="ORF">B0T24DRAFT_635930</name>
</gene>
<reference evidence="2" key="1">
    <citation type="journal article" date="2023" name="Mol. Phylogenet. Evol.">
        <title>Genome-scale phylogeny and comparative genomics of the fungal order Sordariales.</title>
        <authorList>
            <person name="Hensen N."/>
            <person name="Bonometti L."/>
            <person name="Westerberg I."/>
            <person name="Brannstrom I.O."/>
            <person name="Guillou S."/>
            <person name="Cros-Aarteil S."/>
            <person name="Calhoun S."/>
            <person name="Haridas S."/>
            <person name="Kuo A."/>
            <person name="Mondo S."/>
            <person name="Pangilinan J."/>
            <person name="Riley R."/>
            <person name="LaButti K."/>
            <person name="Andreopoulos B."/>
            <person name="Lipzen A."/>
            <person name="Chen C."/>
            <person name="Yan M."/>
            <person name="Daum C."/>
            <person name="Ng V."/>
            <person name="Clum A."/>
            <person name="Steindorff A."/>
            <person name="Ohm R.A."/>
            <person name="Martin F."/>
            <person name="Silar P."/>
            <person name="Natvig D.O."/>
            <person name="Lalanne C."/>
            <person name="Gautier V."/>
            <person name="Ament-Velasquez S.L."/>
            <person name="Kruys A."/>
            <person name="Hutchinson M.I."/>
            <person name="Powell A.J."/>
            <person name="Barry K."/>
            <person name="Miller A.N."/>
            <person name="Grigoriev I.V."/>
            <person name="Debuchy R."/>
            <person name="Gladieux P."/>
            <person name="Hiltunen Thoren M."/>
            <person name="Johannesson H."/>
        </authorList>
    </citation>
    <scope>NUCLEOTIDE SEQUENCE</scope>
    <source>
        <strain evidence="2">CBS 958.72</strain>
    </source>
</reference>
<comment type="caution">
    <text evidence="2">The sequence shown here is derived from an EMBL/GenBank/DDBJ whole genome shotgun (WGS) entry which is preliminary data.</text>
</comment>
<dbReference type="AlphaFoldDB" id="A0AAE0N098"/>
<accession>A0AAE0N098</accession>
<proteinExistence type="predicted"/>
<name>A0AAE0N098_9PEZI</name>
<feature type="region of interest" description="Disordered" evidence="1">
    <location>
        <begin position="52"/>
        <end position="75"/>
    </location>
</feature>
<dbReference type="EMBL" id="JAULSN010000008">
    <property type="protein sequence ID" value="KAK3365475.1"/>
    <property type="molecule type" value="Genomic_DNA"/>
</dbReference>
<evidence type="ECO:0000313" key="3">
    <source>
        <dbReference type="Proteomes" id="UP001287356"/>
    </source>
</evidence>